<protein>
    <recommendedName>
        <fullName evidence="5">MYND-type domain-containing protein</fullName>
    </recommendedName>
</protein>
<dbReference type="InterPro" id="IPR027974">
    <property type="entry name" value="DUF4470"/>
</dbReference>
<dbReference type="Pfam" id="PF14737">
    <property type="entry name" value="DUF4470"/>
    <property type="match status" value="1"/>
</dbReference>
<evidence type="ECO:0000313" key="6">
    <source>
        <dbReference type="EMBL" id="KAF2258559.1"/>
    </source>
</evidence>
<name>A0A9P4K316_9PLEO</name>
<dbReference type="SUPFAM" id="SSF144232">
    <property type="entry name" value="HIT/MYND zinc finger-like"/>
    <property type="match status" value="1"/>
</dbReference>
<feature type="domain" description="MYND-type" evidence="5">
    <location>
        <begin position="1"/>
        <end position="34"/>
    </location>
</feature>
<gene>
    <name evidence="6" type="ORF">CC78DRAFT_426128</name>
</gene>
<evidence type="ECO:0000313" key="7">
    <source>
        <dbReference type="Proteomes" id="UP000800093"/>
    </source>
</evidence>
<dbReference type="AlphaFoldDB" id="A0A9P4K316"/>
<feature type="non-terminal residue" evidence="6">
    <location>
        <position position="422"/>
    </location>
</feature>
<sequence length="422" mass="48869">CQNQANKYCSACKLVQFCSGECQKSHWCSHKEVCRSNLLKYIYIPSCVREGRVPTSTGDSDTLQSDFGVRQYLWGNMPALDILNLEKNEGMNDMNRDFDLLFAASGDIRNVVETIVSLPGEYRGKCTAIINDNNFTIIARNIILLLTALFLEPQEAVPMMIHFWYSVALPKVMVETLRQRVFHHIHDVCKKITKKPGESLQAKTFSFGGRWLRLILTRTQWEDLREFSSCRVDLDTAQRVRRGIMLAPERVDYLDRALYNMPARMRGSTLKFREDGILLPFGASREEFSIPDPTFFQNPKVWPMKDDSNPLEGWDPAEHTKFTPHAKNDLYGSFFFYLRDVLLHFCQSLENMNIEFRLLNLDAKWLPMYFDKMLFDRIEISNICDRGCVGPHRCLSIFSSLLKPKEHNPKATMLMLFLNAVE</sequence>
<accession>A0A9P4K316</accession>
<dbReference type="InterPro" id="IPR002893">
    <property type="entry name" value="Znf_MYND"/>
</dbReference>
<evidence type="ECO:0000256" key="1">
    <source>
        <dbReference type="ARBA" id="ARBA00022723"/>
    </source>
</evidence>
<feature type="non-terminal residue" evidence="6">
    <location>
        <position position="1"/>
    </location>
</feature>
<keyword evidence="1" id="KW-0479">Metal-binding</keyword>
<organism evidence="6 7">
    <name type="scientific">Lojkania enalia</name>
    <dbReference type="NCBI Taxonomy" id="147567"/>
    <lineage>
        <taxon>Eukaryota</taxon>
        <taxon>Fungi</taxon>
        <taxon>Dikarya</taxon>
        <taxon>Ascomycota</taxon>
        <taxon>Pezizomycotina</taxon>
        <taxon>Dothideomycetes</taxon>
        <taxon>Pleosporomycetidae</taxon>
        <taxon>Pleosporales</taxon>
        <taxon>Pleosporales incertae sedis</taxon>
        <taxon>Lojkania</taxon>
    </lineage>
</organism>
<keyword evidence="7" id="KW-1185">Reference proteome</keyword>
<keyword evidence="3" id="KW-0862">Zinc</keyword>
<evidence type="ECO:0000256" key="2">
    <source>
        <dbReference type="ARBA" id="ARBA00022771"/>
    </source>
</evidence>
<evidence type="ECO:0000256" key="4">
    <source>
        <dbReference type="PROSITE-ProRule" id="PRU00134"/>
    </source>
</evidence>
<proteinExistence type="predicted"/>
<keyword evidence="2 4" id="KW-0863">Zinc-finger</keyword>
<reference evidence="7" key="1">
    <citation type="journal article" date="2020" name="Stud. Mycol.">
        <title>101 Dothideomycetes genomes: A test case for predicting lifestyles and emergence of pathogens.</title>
        <authorList>
            <person name="Haridas S."/>
            <person name="Albert R."/>
            <person name="Binder M."/>
            <person name="Bloem J."/>
            <person name="LaButti K."/>
            <person name="Salamov A."/>
            <person name="Andreopoulos B."/>
            <person name="Baker S."/>
            <person name="Barry K."/>
            <person name="Bills G."/>
            <person name="Bluhm B."/>
            <person name="Cannon C."/>
            <person name="Castanera R."/>
            <person name="Culley D."/>
            <person name="Daum C."/>
            <person name="Ezra D."/>
            <person name="Gonzalez J."/>
            <person name="Henrissat B."/>
            <person name="Kuo A."/>
            <person name="Liang C."/>
            <person name="Lipzen A."/>
            <person name="Lutzoni F."/>
            <person name="Magnuson J."/>
            <person name="Mondo S."/>
            <person name="Nolan M."/>
            <person name="Ohm R."/>
            <person name="Pangilinan J."/>
            <person name="Park H.-J."/>
            <person name="Ramirez L."/>
            <person name="Alfaro M."/>
            <person name="Sun H."/>
            <person name="Tritt A."/>
            <person name="Yoshinaga Y."/>
            <person name="Zwiers L.-H."/>
            <person name="Turgeon B."/>
            <person name="Goodwin S."/>
            <person name="Spatafora J."/>
            <person name="Crous P."/>
            <person name="Grigoriev I."/>
        </authorList>
    </citation>
    <scope>NUCLEOTIDE SEQUENCE [LARGE SCALE GENOMIC DNA]</scope>
    <source>
        <strain evidence="7">CBS 304.66</strain>
    </source>
</reference>
<dbReference type="Pfam" id="PF01753">
    <property type="entry name" value="zf-MYND"/>
    <property type="match status" value="1"/>
</dbReference>
<dbReference type="EMBL" id="ML986758">
    <property type="protein sequence ID" value="KAF2258559.1"/>
    <property type="molecule type" value="Genomic_DNA"/>
</dbReference>
<evidence type="ECO:0000259" key="5">
    <source>
        <dbReference type="PROSITE" id="PS50865"/>
    </source>
</evidence>
<dbReference type="Gene3D" id="6.10.140.2220">
    <property type="match status" value="1"/>
</dbReference>
<dbReference type="PROSITE" id="PS50865">
    <property type="entry name" value="ZF_MYND_2"/>
    <property type="match status" value="1"/>
</dbReference>
<dbReference type="Proteomes" id="UP000800093">
    <property type="component" value="Unassembled WGS sequence"/>
</dbReference>
<evidence type="ECO:0000256" key="3">
    <source>
        <dbReference type="ARBA" id="ARBA00022833"/>
    </source>
</evidence>
<comment type="caution">
    <text evidence="6">The sequence shown here is derived from an EMBL/GenBank/DDBJ whole genome shotgun (WGS) entry which is preliminary data.</text>
</comment>
<dbReference type="OrthoDB" id="5282002at2759"/>
<dbReference type="GO" id="GO:0008270">
    <property type="term" value="F:zinc ion binding"/>
    <property type="evidence" value="ECO:0007669"/>
    <property type="project" value="UniProtKB-KW"/>
</dbReference>